<protein>
    <submittedName>
        <fullName evidence="4">Histidine phosphatase family protein</fullName>
    </submittedName>
</protein>
<evidence type="ECO:0000313" key="4">
    <source>
        <dbReference type="EMBL" id="MBD8505652.1"/>
    </source>
</evidence>
<evidence type="ECO:0000256" key="3">
    <source>
        <dbReference type="PIRSR" id="PIRSR613078-2"/>
    </source>
</evidence>
<dbReference type="PROSITE" id="PS00175">
    <property type="entry name" value="PG_MUTASE"/>
    <property type="match status" value="1"/>
</dbReference>
<dbReference type="GO" id="GO:0005829">
    <property type="term" value="C:cytosol"/>
    <property type="evidence" value="ECO:0007669"/>
    <property type="project" value="TreeGrafter"/>
</dbReference>
<evidence type="ECO:0000256" key="1">
    <source>
        <dbReference type="ARBA" id="ARBA00022801"/>
    </source>
</evidence>
<feature type="active site" description="Tele-phosphohistidine intermediate" evidence="2">
    <location>
        <position position="15"/>
    </location>
</feature>
<dbReference type="InterPro" id="IPR051695">
    <property type="entry name" value="Phosphoglycerate_Mutase"/>
</dbReference>
<dbReference type="Pfam" id="PF00300">
    <property type="entry name" value="His_Phos_1"/>
    <property type="match status" value="1"/>
</dbReference>
<dbReference type="PANTHER" id="PTHR46517:SF1">
    <property type="entry name" value="FRUCTOSE-2,6-BISPHOSPHATASE TIGAR"/>
    <property type="match status" value="1"/>
</dbReference>
<comment type="caution">
    <text evidence="4">The sequence shown here is derived from an EMBL/GenBank/DDBJ whole genome shotgun (WGS) entry which is preliminary data.</text>
</comment>
<accession>A0A927JBJ7</accession>
<reference evidence="4" key="1">
    <citation type="submission" date="2020-09" db="EMBL/GenBank/DDBJ databases">
        <title>Hoyosella lacisalsi sp. nov., a halotolerant actinobacterium isolated from soil of Lake Gudzhirganskoe.</title>
        <authorList>
            <person name="Yang Q."/>
            <person name="Guo P.Y."/>
            <person name="Liu S.W."/>
            <person name="Li F.N."/>
            <person name="Sun C.H."/>
        </authorList>
    </citation>
    <scope>NUCLEOTIDE SEQUENCE</scope>
    <source>
        <strain evidence="4">G463</strain>
    </source>
</reference>
<dbReference type="EMBL" id="JACYWE010000002">
    <property type="protein sequence ID" value="MBD8505652.1"/>
    <property type="molecule type" value="Genomic_DNA"/>
</dbReference>
<sequence length="226" mass="24026">MAPPVTIRRIVLLRHGQTVYNAESRMQGQLDTALSSLGIEQAKRAAEVLAQCDPLAIVSSDLHRAYDTALALGAATGLAVSTDKRLRETHLGEWQGRTHAEVDALHPGARAAWRLEPTLAPPGGESRVDVAARATPLIEELVARSIEGDPGLEHWPEHPIVLVAHGGLIAALTAQLLDLPVSSWPVLGALGNASWVQLSHYGAPDGTGQWRLDVWNSSAQVAPDAA</sequence>
<dbReference type="GO" id="GO:0045820">
    <property type="term" value="P:negative regulation of glycolytic process"/>
    <property type="evidence" value="ECO:0007669"/>
    <property type="project" value="TreeGrafter"/>
</dbReference>
<dbReference type="AlphaFoldDB" id="A0A927JBJ7"/>
<dbReference type="RefSeq" id="WP_192038133.1">
    <property type="nucleotide sequence ID" value="NZ_JACYWE010000002.1"/>
</dbReference>
<feature type="active site" description="Proton donor/acceptor" evidence="2">
    <location>
        <position position="88"/>
    </location>
</feature>
<dbReference type="CDD" id="cd07067">
    <property type="entry name" value="HP_PGM_like"/>
    <property type="match status" value="1"/>
</dbReference>
<evidence type="ECO:0000256" key="2">
    <source>
        <dbReference type="PIRSR" id="PIRSR613078-1"/>
    </source>
</evidence>
<proteinExistence type="predicted"/>
<keyword evidence="5" id="KW-1185">Reference proteome</keyword>
<dbReference type="InterPro" id="IPR029033">
    <property type="entry name" value="His_PPase_superfam"/>
</dbReference>
<dbReference type="GO" id="GO:0043456">
    <property type="term" value="P:regulation of pentose-phosphate shunt"/>
    <property type="evidence" value="ECO:0007669"/>
    <property type="project" value="TreeGrafter"/>
</dbReference>
<feature type="binding site" evidence="3">
    <location>
        <position position="64"/>
    </location>
    <ligand>
        <name>substrate</name>
    </ligand>
</feature>
<gene>
    <name evidence="4" type="ORF">HT102_04015</name>
</gene>
<dbReference type="InterPro" id="IPR001345">
    <property type="entry name" value="PG/BPGM_mutase_AS"/>
</dbReference>
<dbReference type="PANTHER" id="PTHR46517">
    <property type="entry name" value="FRUCTOSE-2,6-BISPHOSPHATASE TIGAR"/>
    <property type="match status" value="1"/>
</dbReference>
<dbReference type="GO" id="GO:0004331">
    <property type="term" value="F:fructose-2,6-bisphosphate 2-phosphatase activity"/>
    <property type="evidence" value="ECO:0007669"/>
    <property type="project" value="TreeGrafter"/>
</dbReference>
<dbReference type="InterPro" id="IPR013078">
    <property type="entry name" value="His_Pase_superF_clade-1"/>
</dbReference>
<keyword evidence="1" id="KW-0378">Hydrolase</keyword>
<dbReference type="Proteomes" id="UP000642993">
    <property type="component" value="Unassembled WGS sequence"/>
</dbReference>
<evidence type="ECO:0000313" key="5">
    <source>
        <dbReference type="Proteomes" id="UP000642993"/>
    </source>
</evidence>
<dbReference type="SUPFAM" id="SSF53254">
    <property type="entry name" value="Phosphoglycerate mutase-like"/>
    <property type="match status" value="1"/>
</dbReference>
<dbReference type="SMART" id="SM00855">
    <property type="entry name" value="PGAM"/>
    <property type="match status" value="1"/>
</dbReference>
<organism evidence="4 5">
    <name type="scientific">Lolliginicoccus lacisalsi</name>
    <dbReference type="NCBI Taxonomy" id="2742202"/>
    <lineage>
        <taxon>Bacteria</taxon>
        <taxon>Bacillati</taxon>
        <taxon>Actinomycetota</taxon>
        <taxon>Actinomycetes</taxon>
        <taxon>Mycobacteriales</taxon>
        <taxon>Hoyosellaceae</taxon>
        <taxon>Lolliginicoccus</taxon>
    </lineage>
</organism>
<dbReference type="Gene3D" id="3.40.50.1240">
    <property type="entry name" value="Phosphoglycerate mutase-like"/>
    <property type="match status" value="1"/>
</dbReference>
<feature type="binding site" evidence="3">
    <location>
        <begin position="14"/>
        <end position="21"/>
    </location>
    <ligand>
        <name>substrate</name>
    </ligand>
</feature>
<name>A0A927JBJ7_9ACTN</name>